<evidence type="ECO:0000313" key="3">
    <source>
        <dbReference type="Proteomes" id="UP001331515"/>
    </source>
</evidence>
<evidence type="ECO:0000313" key="2">
    <source>
        <dbReference type="EMBL" id="KAK5911465.1"/>
    </source>
</evidence>
<organism evidence="2 3">
    <name type="scientific">Champsocephalus gunnari</name>
    <name type="common">Mackerel icefish</name>
    <dbReference type="NCBI Taxonomy" id="52237"/>
    <lineage>
        <taxon>Eukaryota</taxon>
        <taxon>Metazoa</taxon>
        <taxon>Chordata</taxon>
        <taxon>Craniata</taxon>
        <taxon>Vertebrata</taxon>
        <taxon>Euteleostomi</taxon>
        <taxon>Actinopterygii</taxon>
        <taxon>Neopterygii</taxon>
        <taxon>Teleostei</taxon>
        <taxon>Neoteleostei</taxon>
        <taxon>Acanthomorphata</taxon>
        <taxon>Eupercaria</taxon>
        <taxon>Perciformes</taxon>
        <taxon>Notothenioidei</taxon>
        <taxon>Channichthyidae</taxon>
        <taxon>Champsocephalus</taxon>
    </lineage>
</organism>
<keyword evidence="3" id="KW-1185">Reference proteome</keyword>
<name>A0AAN8CVZ8_CHAGU</name>
<feature type="compositionally biased region" description="Polar residues" evidence="1">
    <location>
        <begin position="52"/>
        <end position="67"/>
    </location>
</feature>
<dbReference type="EMBL" id="JAURVH010001528">
    <property type="protein sequence ID" value="KAK5911465.1"/>
    <property type="molecule type" value="Genomic_DNA"/>
</dbReference>
<gene>
    <name evidence="2" type="ORF">CgunFtcFv8_005636</name>
</gene>
<accession>A0AAN8CVZ8</accession>
<comment type="caution">
    <text evidence="2">The sequence shown here is derived from an EMBL/GenBank/DDBJ whole genome shotgun (WGS) entry which is preliminary data.</text>
</comment>
<dbReference type="AlphaFoldDB" id="A0AAN8CVZ8"/>
<dbReference type="Proteomes" id="UP001331515">
    <property type="component" value="Unassembled WGS sequence"/>
</dbReference>
<protein>
    <submittedName>
        <fullName evidence="2">Uncharacterized protein</fullName>
    </submittedName>
</protein>
<sequence>MTKVDWEEVRKGPTGMRLERVHHKLVTKKKAKFMEYLKVTAAKKEASDKPVTPSQKPVTSPQALVSR</sequence>
<reference evidence="2 3" key="1">
    <citation type="journal article" date="2023" name="Mol. Biol. Evol.">
        <title>Genomics of Secondarily Temperate Adaptation in the Only Non-Antarctic Icefish.</title>
        <authorList>
            <person name="Rivera-Colon A.G."/>
            <person name="Rayamajhi N."/>
            <person name="Minhas B.F."/>
            <person name="Madrigal G."/>
            <person name="Bilyk K.T."/>
            <person name="Yoon V."/>
            <person name="Hune M."/>
            <person name="Gregory S."/>
            <person name="Cheng C.H.C."/>
            <person name="Catchen J.M."/>
        </authorList>
    </citation>
    <scope>NUCLEOTIDE SEQUENCE [LARGE SCALE GENOMIC DNA]</scope>
    <source>
        <tissue evidence="2">White muscle</tissue>
    </source>
</reference>
<feature type="region of interest" description="Disordered" evidence="1">
    <location>
        <begin position="43"/>
        <end position="67"/>
    </location>
</feature>
<evidence type="ECO:0000256" key="1">
    <source>
        <dbReference type="SAM" id="MobiDB-lite"/>
    </source>
</evidence>
<proteinExistence type="predicted"/>